<evidence type="ECO:0000259" key="9">
    <source>
        <dbReference type="Pfam" id="PF00999"/>
    </source>
</evidence>
<feature type="transmembrane region" description="Helical" evidence="8">
    <location>
        <begin position="57"/>
        <end position="75"/>
    </location>
</feature>
<dbReference type="PANTHER" id="PTHR32468">
    <property type="entry name" value="CATION/H + ANTIPORTER"/>
    <property type="match status" value="1"/>
</dbReference>
<sequence>MPAPSPEPPTDRRRHPLLWVSVGLLVVPLAISAFALGRLRATGPGADWTAAAHQPDLTARFLVAVVVVLGTARLAGRLVVLVGQPPVVGEICVGIALGPSLLGRLSPELAERLFPPAVLPMLNALAQLGLALFMFGVGRELSTVRLREAGSRALLVTQSSLAVPFAAGTVVALGLGTGYLGPAGNRLAFGVFLGCALSITAFPVLARILDELGLTRSRVGRLSLLAAAVGDAGAWLALAAAVALVQGPGAVGTGFTLSAGLVTAVLYLGPLRRLLALLAARWAARPASGGAALPVVLPVCLTGISAALTAAIGLHAAIGAFLAGVVFPGGSERLGAAADRLTGLSAGLLLPFFFLGFGLSVDLGALPLTAGTLWTGAVLLLVAVATKLLGPGLCARLTGMSWRDSIGLGVLLNARGLTELVVLGIGRQAGIIDARMFTILTLVTLVTTVLPVPVLRLLGHAGRAPGAAPDDPSEATAEPAGAARSH</sequence>
<evidence type="ECO:0000256" key="8">
    <source>
        <dbReference type="SAM" id="Phobius"/>
    </source>
</evidence>
<evidence type="ECO:0000256" key="7">
    <source>
        <dbReference type="SAM" id="MobiDB-lite"/>
    </source>
</evidence>
<evidence type="ECO:0000313" key="10">
    <source>
        <dbReference type="EMBL" id="GAA2267855.1"/>
    </source>
</evidence>
<keyword evidence="4 8" id="KW-1133">Transmembrane helix</keyword>
<organism evidence="10 11">
    <name type="scientific">Kitasatospora cystarginea</name>
    <dbReference type="NCBI Taxonomy" id="58350"/>
    <lineage>
        <taxon>Bacteria</taxon>
        <taxon>Bacillati</taxon>
        <taxon>Actinomycetota</taxon>
        <taxon>Actinomycetes</taxon>
        <taxon>Kitasatosporales</taxon>
        <taxon>Streptomycetaceae</taxon>
        <taxon>Kitasatospora</taxon>
    </lineage>
</organism>
<feature type="transmembrane region" description="Helical" evidence="8">
    <location>
        <begin position="341"/>
        <end position="361"/>
    </location>
</feature>
<dbReference type="EMBL" id="BAAATR010000035">
    <property type="protein sequence ID" value="GAA2267855.1"/>
    <property type="molecule type" value="Genomic_DNA"/>
</dbReference>
<proteinExistence type="predicted"/>
<comment type="caution">
    <text evidence="10">The sequence shown here is derived from an EMBL/GenBank/DDBJ whole genome shotgun (WGS) entry which is preliminary data.</text>
</comment>
<keyword evidence="2" id="KW-0813">Transport</keyword>
<feature type="transmembrane region" description="Helical" evidence="8">
    <location>
        <begin position="222"/>
        <end position="244"/>
    </location>
</feature>
<feature type="transmembrane region" description="Helical" evidence="8">
    <location>
        <begin position="282"/>
        <end position="304"/>
    </location>
</feature>
<feature type="transmembrane region" description="Helical" evidence="8">
    <location>
        <begin position="187"/>
        <end position="210"/>
    </location>
</feature>
<keyword evidence="5" id="KW-0406">Ion transport</keyword>
<feature type="transmembrane region" description="Helical" evidence="8">
    <location>
        <begin position="310"/>
        <end position="329"/>
    </location>
</feature>
<reference evidence="11" key="1">
    <citation type="journal article" date="2019" name="Int. J. Syst. Evol. Microbiol.">
        <title>The Global Catalogue of Microorganisms (GCM) 10K type strain sequencing project: providing services to taxonomists for standard genome sequencing and annotation.</title>
        <authorList>
            <consortium name="The Broad Institute Genomics Platform"/>
            <consortium name="The Broad Institute Genome Sequencing Center for Infectious Disease"/>
            <person name="Wu L."/>
            <person name="Ma J."/>
        </authorList>
    </citation>
    <scope>NUCLEOTIDE SEQUENCE [LARGE SCALE GENOMIC DNA]</scope>
    <source>
        <strain evidence="11">JCM 7356</strain>
    </source>
</reference>
<feature type="transmembrane region" description="Helical" evidence="8">
    <location>
        <begin position="250"/>
        <end position="270"/>
    </location>
</feature>
<feature type="transmembrane region" description="Helical" evidence="8">
    <location>
        <begin position="373"/>
        <end position="394"/>
    </location>
</feature>
<dbReference type="Gene3D" id="1.20.1530.20">
    <property type="match status" value="1"/>
</dbReference>
<dbReference type="InterPro" id="IPR050794">
    <property type="entry name" value="CPA2_transporter"/>
</dbReference>
<evidence type="ECO:0000256" key="6">
    <source>
        <dbReference type="ARBA" id="ARBA00023136"/>
    </source>
</evidence>
<keyword evidence="3 8" id="KW-0812">Transmembrane</keyword>
<dbReference type="Pfam" id="PF00999">
    <property type="entry name" value="Na_H_Exchanger"/>
    <property type="match status" value="1"/>
</dbReference>
<gene>
    <name evidence="10" type="ORF">GCM10010430_61310</name>
</gene>
<dbReference type="InterPro" id="IPR006153">
    <property type="entry name" value="Cation/H_exchanger_TM"/>
</dbReference>
<feature type="transmembrane region" description="Helical" evidence="8">
    <location>
        <begin position="437"/>
        <end position="458"/>
    </location>
</feature>
<evidence type="ECO:0000256" key="3">
    <source>
        <dbReference type="ARBA" id="ARBA00022692"/>
    </source>
</evidence>
<evidence type="ECO:0000256" key="2">
    <source>
        <dbReference type="ARBA" id="ARBA00022448"/>
    </source>
</evidence>
<feature type="domain" description="Cation/H+ exchanger transmembrane" evidence="9">
    <location>
        <begin position="74"/>
        <end position="450"/>
    </location>
</feature>
<dbReference type="Proteomes" id="UP001500305">
    <property type="component" value="Unassembled WGS sequence"/>
</dbReference>
<feature type="region of interest" description="Disordered" evidence="7">
    <location>
        <begin position="463"/>
        <end position="486"/>
    </location>
</feature>
<name>A0ABP5RR66_9ACTN</name>
<evidence type="ECO:0000313" key="11">
    <source>
        <dbReference type="Proteomes" id="UP001500305"/>
    </source>
</evidence>
<keyword evidence="11" id="KW-1185">Reference proteome</keyword>
<evidence type="ECO:0000256" key="5">
    <source>
        <dbReference type="ARBA" id="ARBA00023065"/>
    </source>
</evidence>
<keyword evidence="6 8" id="KW-0472">Membrane</keyword>
<dbReference type="InterPro" id="IPR038770">
    <property type="entry name" value="Na+/solute_symporter_sf"/>
</dbReference>
<comment type="subcellular location">
    <subcellularLocation>
        <location evidence="1">Membrane</location>
        <topology evidence="1">Multi-pass membrane protein</topology>
    </subcellularLocation>
</comment>
<evidence type="ECO:0000256" key="1">
    <source>
        <dbReference type="ARBA" id="ARBA00004141"/>
    </source>
</evidence>
<feature type="transmembrane region" description="Helical" evidence="8">
    <location>
        <begin position="117"/>
        <end position="138"/>
    </location>
</feature>
<protein>
    <recommendedName>
        <fullName evidence="9">Cation/H+ exchanger transmembrane domain-containing protein</fullName>
    </recommendedName>
</protein>
<evidence type="ECO:0000256" key="4">
    <source>
        <dbReference type="ARBA" id="ARBA00022989"/>
    </source>
</evidence>
<feature type="transmembrane region" description="Helical" evidence="8">
    <location>
        <begin position="17"/>
        <end position="37"/>
    </location>
</feature>
<accession>A0ABP5RR66</accession>
<feature type="transmembrane region" description="Helical" evidence="8">
    <location>
        <begin position="159"/>
        <end position="181"/>
    </location>
</feature>
<dbReference type="PANTHER" id="PTHR32468:SF0">
    <property type="entry name" value="K(+)_H(+) ANTIPORTER 1"/>
    <property type="match status" value="1"/>
</dbReference>